<reference evidence="1 2" key="1">
    <citation type="journal article" date="2019" name="Environ. Microbiol.">
        <title>At the nexus of three kingdoms: the genome of the mycorrhizal fungus Gigaspora margarita provides insights into plant, endobacterial and fungal interactions.</title>
        <authorList>
            <person name="Venice F."/>
            <person name="Ghignone S."/>
            <person name="Salvioli di Fossalunga A."/>
            <person name="Amselem J."/>
            <person name="Novero M."/>
            <person name="Xianan X."/>
            <person name="Sedzielewska Toro K."/>
            <person name="Morin E."/>
            <person name="Lipzen A."/>
            <person name="Grigoriev I.V."/>
            <person name="Henrissat B."/>
            <person name="Martin F.M."/>
            <person name="Bonfante P."/>
        </authorList>
    </citation>
    <scope>NUCLEOTIDE SEQUENCE [LARGE SCALE GENOMIC DNA]</scope>
    <source>
        <strain evidence="1 2">BEG34</strain>
    </source>
</reference>
<dbReference type="OrthoDB" id="10317839at2759"/>
<keyword evidence="2" id="KW-1185">Reference proteome</keyword>
<accession>A0A8H4EW21</accession>
<dbReference type="AlphaFoldDB" id="A0A8H4EW21"/>
<name>A0A8H4EW21_GIGMA</name>
<gene>
    <name evidence="1" type="ORF">F8M41_019362</name>
</gene>
<protein>
    <submittedName>
        <fullName evidence="1">Uncharacterized protein</fullName>
    </submittedName>
</protein>
<dbReference type="Proteomes" id="UP000439903">
    <property type="component" value="Unassembled WGS sequence"/>
</dbReference>
<evidence type="ECO:0000313" key="2">
    <source>
        <dbReference type="Proteomes" id="UP000439903"/>
    </source>
</evidence>
<comment type="caution">
    <text evidence="1">The sequence shown here is derived from an EMBL/GenBank/DDBJ whole genome shotgun (WGS) entry which is preliminary data.</text>
</comment>
<proteinExistence type="predicted"/>
<organism evidence="1 2">
    <name type="scientific">Gigaspora margarita</name>
    <dbReference type="NCBI Taxonomy" id="4874"/>
    <lineage>
        <taxon>Eukaryota</taxon>
        <taxon>Fungi</taxon>
        <taxon>Fungi incertae sedis</taxon>
        <taxon>Mucoromycota</taxon>
        <taxon>Glomeromycotina</taxon>
        <taxon>Glomeromycetes</taxon>
        <taxon>Diversisporales</taxon>
        <taxon>Gigasporaceae</taxon>
        <taxon>Gigaspora</taxon>
    </lineage>
</organism>
<evidence type="ECO:0000313" key="1">
    <source>
        <dbReference type="EMBL" id="KAF0561740.1"/>
    </source>
</evidence>
<sequence>MSDYDDNLLFTCHHTHNNGFSLVKVDEQFLALYFFKEKKEKKTIAIPDAYRIELEPSSTMKDIKLEERDRKENNEMYKLFIIPNGSDICNIYYKAGSHEPKLFFTIEVQNFFK</sequence>
<dbReference type="EMBL" id="WTPW01000006">
    <property type="protein sequence ID" value="KAF0561740.1"/>
    <property type="molecule type" value="Genomic_DNA"/>
</dbReference>